<comment type="subcellular location">
    <subcellularLocation>
        <location evidence="1 14">Cell outer membrane</location>
        <topology evidence="1 14">Multi-pass membrane protein</topology>
    </subcellularLocation>
</comment>
<dbReference type="InterPro" id="IPR010916">
    <property type="entry name" value="TonB_box_CS"/>
</dbReference>
<evidence type="ECO:0000256" key="17">
    <source>
        <dbReference type="SAM" id="SignalP"/>
    </source>
</evidence>
<dbReference type="InterPro" id="IPR037066">
    <property type="entry name" value="Plug_dom_sf"/>
</dbReference>
<evidence type="ECO:0000256" key="7">
    <source>
        <dbReference type="ARBA" id="ARBA00022729"/>
    </source>
</evidence>
<keyword evidence="8" id="KW-0408">Iron</keyword>
<dbReference type="RefSeq" id="WP_406567229.1">
    <property type="nucleotide sequence ID" value="NZ_CP080627.1"/>
</dbReference>
<evidence type="ECO:0000256" key="14">
    <source>
        <dbReference type="PROSITE-ProRule" id="PRU01360"/>
    </source>
</evidence>
<evidence type="ECO:0000256" key="1">
    <source>
        <dbReference type="ARBA" id="ARBA00004571"/>
    </source>
</evidence>
<dbReference type="Proteomes" id="UP001163082">
    <property type="component" value="Chromosome"/>
</dbReference>
<dbReference type="InterPro" id="IPR000531">
    <property type="entry name" value="Beta-barrel_TonB"/>
</dbReference>
<evidence type="ECO:0000259" key="19">
    <source>
        <dbReference type="Pfam" id="PF07715"/>
    </source>
</evidence>
<evidence type="ECO:0000256" key="9">
    <source>
        <dbReference type="ARBA" id="ARBA00023065"/>
    </source>
</evidence>
<evidence type="ECO:0000256" key="10">
    <source>
        <dbReference type="ARBA" id="ARBA00023077"/>
    </source>
</evidence>
<feature type="short sequence motif" description="TonB box" evidence="15">
    <location>
        <begin position="34"/>
        <end position="40"/>
    </location>
</feature>
<keyword evidence="13 14" id="KW-0998">Cell outer membrane</keyword>
<feature type="signal peptide" evidence="17">
    <location>
        <begin position="1"/>
        <end position="28"/>
    </location>
</feature>
<dbReference type="SUPFAM" id="SSF56935">
    <property type="entry name" value="Porins"/>
    <property type="match status" value="1"/>
</dbReference>
<evidence type="ECO:0000256" key="2">
    <source>
        <dbReference type="ARBA" id="ARBA00009810"/>
    </source>
</evidence>
<dbReference type="PROSITE" id="PS52016">
    <property type="entry name" value="TONB_DEPENDENT_REC_3"/>
    <property type="match status" value="1"/>
</dbReference>
<feature type="domain" description="TonB-dependent receptor plug" evidence="19">
    <location>
        <begin position="51"/>
        <end position="154"/>
    </location>
</feature>
<protein>
    <submittedName>
        <fullName evidence="20">TonB-dependent siderophore receptor</fullName>
    </submittedName>
</protein>
<dbReference type="PROSITE" id="PS00430">
    <property type="entry name" value="TONB_DEPENDENT_REC_1"/>
    <property type="match status" value="1"/>
</dbReference>
<feature type="chain" id="PRO_5047076493" evidence="17">
    <location>
        <begin position="29"/>
        <end position="695"/>
    </location>
</feature>
<feature type="domain" description="TonB-dependent receptor-like beta-barrel" evidence="18">
    <location>
        <begin position="228"/>
        <end position="664"/>
    </location>
</feature>
<proteinExistence type="inferred from homology"/>
<dbReference type="InterPro" id="IPR012910">
    <property type="entry name" value="Plug_dom"/>
</dbReference>
<dbReference type="InterPro" id="IPR010105">
    <property type="entry name" value="TonB_sidphr_rcpt"/>
</dbReference>
<dbReference type="InterPro" id="IPR036942">
    <property type="entry name" value="Beta-barrel_TonB_sf"/>
</dbReference>
<dbReference type="PANTHER" id="PTHR32552:SF68">
    <property type="entry name" value="FERRICHROME OUTER MEMBRANE TRANSPORTER_PHAGE RECEPTOR"/>
    <property type="match status" value="1"/>
</dbReference>
<name>A0ABY6JN86_9GAMM</name>
<reference evidence="20 21" key="1">
    <citation type="journal article" date="2022" name="Antonie Van Leeuwenhoek">
        <title>Whole genome sequencing of the halophilic Halomonas qaidamensis XH36, a novel species strain with high ectoine production.</title>
        <authorList>
            <person name="Zhang T."/>
            <person name="Cui T."/>
            <person name="Cao Y."/>
            <person name="Li Y."/>
            <person name="Li F."/>
            <person name="Zhu D."/>
            <person name="Xing J."/>
        </authorList>
    </citation>
    <scope>NUCLEOTIDE SEQUENCE [LARGE SCALE GENOMIC DNA]</scope>
    <source>
        <strain evidence="20 21">XH36</strain>
    </source>
</reference>
<evidence type="ECO:0000256" key="11">
    <source>
        <dbReference type="ARBA" id="ARBA00023136"/>
    </source>
</evidence>
<dbReference type="Pfam" id="PF07715">
    <property type="entry name" value="Plug"/>
    <property type="match status" value="1"/>
</dbReference>
<keyword evidence="7 17" id="KW-0732">Signal</keyword>
<accession>A0ABY6JN86</accession>
<sequence length="695" mass="76438">MPQLNRLTLAIALASAPLSMPLSMPLLADEPLETLTVTASAATKSTTPFIETPQAVSVVERKQWESRGAESVQRAADYTPGVFTNQLGASNRYDYLVLRGFADGSINNTFLDGLKVMSDGGSFSSLSVDPWFLESIEVVKGPASVLYGRASPGGLVAQTSRRPEFEPGGELRLRLGNHANRSAAFDVTGPLDAERRLAFRLTGLARAADTQFGPAEEQRYAIAPQLTWDITDATSLNLHAYLQHEPEGGYHAGLPYEGTVIDRNGRRISNSFFEGEEAFEKFQRDQVMVGYEVEHHFNDAVSARQRLRYTETSVELDQVYAFGWASATELNRYYSGGDESLDALTVDNQLEARVSTGGVDHTLLLGLDYQQRDNDVTWTSGAFPTIDAFNPHYGDDPSAMYPATRQHRELEQTGLYLQDQMAFGNWHANLGLRHDWVDITNTDPDSGSASTLDDTQLSGRAGLLYHFDNGLAPYLSYTTSFSPNSTTDQNGDLLAPSEGEQVELGLKYQPPGTQDRYNVALFDITQENVSTKLPNETFHRATGKIESRGVEVEAHHQLTDAISLQTAYSYTDVTLEKTGDANEGNRNNQIPRHQLAVWGSYAFQSGALAGLDTGLGIRYHADIQADDANTETVPDYTLVDATLGYDLGRLGLTDMSARLNVTNLLDKEYVASCYDLNFCYFGAERGVTASFHYAF</sequence>
<keyword evidence="5" id="KW-0410">Iron transport</keyword>
<keyword evidence="4 14" id="KW-1134">Transmembrane beta strand</keyword>
<evidence type="ECO:0000256" key="13">
    <source>
        <dbReference type="ARBA" id="ARBA00023237"/>
    </source>
</evidence>
<gene>
    <name evidence="20" type="ORF">K1Y77_14755</name>
</gene>
<keyword evidence="21" id="KW-1185">Reference proteome</keyword>
<keyword evidence="10 15" id="KW-0798">TonB box</keyword>
<comment type="similarity">
    <text evidence="2 14 16">Belongs to the TonB-dependent receptor family.</text>
</comment>
<evidence type="ECO:0000256" key="5">
    <source>
        <dbReference type="ARBA" id="ARBA00022496"/>
    </source>
</evidence>
<evidence type="ECO:0000256" key="4">
    <source>
        <dbReference type="ARBA" id="ARBA00022452"/>
    </source>
</evidence>
<keyword evidence="9" id="KW-0406">Ion transport</keyword>
<dbReference type="PANTHER" id="PTHR32552">
    <property type="entry name" value="FERRICHROME IRON RECEPTOR-RELATED"/>
    <property type="match status" value="1"/>
</dbReference>
<evidence type="ECO:0000259" key="18">
    <source>
        <dbReference type="Pfam" id="PF00593"/>
    </source>
</evidence>
<keyword evidence="11 14" id="KW-0472">Membrane</keyword>
<evidence type="ECO:0000256" key="3">
    <source>
        <dbReference type="ARBA" id="ARBA00022448"/>
    </source>
</evidence>
<keyword evidence="12 20" id="KW-0675">Receptor</keyword>
<evidence type="ECO:0000256" key="6">
    <source>
        <dbReference type="ARBA" id="ARBA00022692"/>
    </source>
</evidence>
<dbReference type="EMBL" id="CP080627">
    <property type="protein sequence ID" value="UYV18702.1"/>
    <property type="molecule type" value="Genomic_DNA"/>
</dbReference>
<organism evidence="20 21">
    <name type="scientific">Halomonas qaidamensis</name>
    <dbReference type="NCBI Taxonomy" id="2866211"/>
    <lineage>
        <taxon>Bacteria</taxon>
        <taxon>Pseudomonadati</taxon>
        <taxon>Pseudomonadota</taxon>
        <taxon>Gammaproteobacteria</taxon>
        <taxon>Oceanospirillales</taxon>
        <taxon>Halomonadaceae</taxon>
        <taxon>Halomonas</taxon>
    </lineage>
</organism>
<dbReference type="Pfam" id="PF00593">
    <property type="entry name" value="TonB_dep_Rec_b-barrel"/>
    <property type="match status" value="1"/>
</dbReference>
<evidence type="ECO:0000256" key="15">
    <source>
        <dbReference type="PROSITE-ProRule" id="PRU10143"/>
    </source>
</evidence>
<evidence type="ECO:0000313" key="20">
    <source>
        <dbReference type="EMBL" id="UYV18702.1"/>
    </source>
</evidence>
<keyword evidence="6 14" id="KW-0812">Transmembrane</keyword>
<evidence type="ECO:0000256" key="8">
    <source>
        <dbReference type="ARBA" id="ARBA00023004"/>
    </source>
</evidence>
<keyword evidence="3 14" id="KW-0813">Transport</keyword>
<dbReference type="InterPro" id="IPR039426">
    <property type="entry name" value="TonB-dep_rcpt-like"/>
</dbReference>
<evidence type="ECO:0000256" key="12">
    <source>
        <dbReference type="ARBA" id="ARBA00023170"/>
    </source>
</evidence>
<dbReference type="Gene3D" id="2.170.130.10">
    <property type="entry name" value="TonB-dependent receptor, plug domain"/>
    <property type="match status" value="1"/>
</dbReference>
<dbReference type="Gene3D" id="2.40.170.20">
    <property type="entry name" value="TonB-dependent receptor, beta-barrel domain"/>
    <property type="match status" value="1"/>
</dbReference>
<evidence type="ECO:0000313" key="21">
    <source>
        <dbReference type="Proteomes" id="UP001163082"/>
    </source>
</evidence>
<dbReference type="CDD" id="cd01347">
    <property type="entry name" value="ligand_gated_channel"/>
    <property type="match status" value="1"/>
</dbReference>
<dbReference type="NCBIfam" id="TIGR01783">
    <property type="entry name" value="TonB-siderophor"/>
    <property type="match status" value="1"/>
</dbReference>
<evidence type="ECO:0000256" key="16">
    <source>
        <dbReference type="RuleBase" id="RU003357"/>
    </source>
</evidence>